<proteinExistence type="predicted"/>
<dbReference type="Proteomes" id="UP000093000">
    <property type="component" value="Unassembled WGS sequence"/>
</dbReference>
<comment type="caution">
    <text evidence="4">The sequence shown here is derived from an EMBL/GenBank/DDBJ whole genome shotgun (WGS) entry which is preliminary data.</text>
</comment>
<dbReference type="EMBL" id="LUGH01000313">
    <property type="protein sequence ID" value="OBZ86281.1"/>
    <property type="molecule type" value="Genomic_DNA"/>
</dbReference>
<dbReference type="PANTHER" id="PTHR11005">
    <property type="entry name" value="LYSOSOMAL ACID LIPASE-RELATED"/>
    <property type="match status" value="1"/>
</dbReference>
<dbReference type="AlphaFoldDB" id="A0A1C7NB67"/>
<evidence type="ECO:0000259" key="3">
    <source>
        <dbReference type="Pfam" id="PF04083"/>
    </source>
</evidence>
<dbReference type="Gene3D" id="3.40.50.1820">
    <property type="entry name" value="alpha/beta hydrolase"/>
    <property type="match status" value="1"/>
</dbReference>
<accession>A0A1C7NB67</accession>
<feature type="region of interest" description="Disordered" evidence="1">
    <location>
        <begin position="37"/>
        <end position="74"/>
    </location>
</feature>
<keyword evidence="2" id="KW-0812">Transmembrane</keyword>
<name>A0A1C7NB67_9FUNG</name>
<feature type="domain" description="Partial AB-hydrolase lipase" evidence="3">
    <location>
        <begin position="153"/>
        <end position="209"/>
    </location>
</feature>
<gene>
    <name evidence="4" type="primary">YEH2</name>
    <name evidence="4" type="ORF">A0J61_05672</name>
</gene>
<organism evidence="4 5">
    <name type="scientific">Choanephora cucurbitarum</name>
    <dbReference type="NCBI Taxonomy" id="101091"/>
    <lineage>
        <taxon>Eukaryota</taxon>
        <taxon>Fungi</taxon>
        <taxon>Fungi incertae sedis</taxon>
        <taxon>Mucoromycota</taxon>
        <taxon>Mucoromycotina</taxon>
        <taxon>Mucoromycetes</taxon>
        <taxon>Mucorales</taxon>
        <taxon>Mucorineae</taxon>
        <taxon>Choanephoraceae</taxon>
        <taxon>Choanephoroideae</taxon>
        <taxon>Choanephora</taxon>
    </lineage>
</organism>
<evidence type="ECO:0000256" key="2">
    <source>
        <dbReference type="SAM" id="Phobius"/>
    </source>
</evidence>
<keyword evidence="2" id="KW-0472">Membrane</keyword>
<dbReference type="InterPro" id="IPR006693">
    <property type="entry name" value="AB_hydrolase_lipase"/>
</dbReference>
<keyword evidence="5" id="KW-1185">Reference proteome</keyword>
<dbReference type="Pfam" id="PF04083">
    <property type="entry name" value="Abhydro_lipase"/>
    <property type="match status" value="1"/>
</dbReference>
<evidence type="ECO:0000313" key="5">
    <source>
        <dbReference type="Proteomes" id="UP000093000"/>
    </source>
</evidence>
<evidence type="ECO:0000256" key="1">
    <source>
        <dbReference type="SAM" id="MobiDB-lite"/>
    </source>
</evidence>
<keyword evidence="2" id="KW-1133">Transmembrane helix</keyword>
<feature type="transmembrane region" description="Helical" evidence="2">
    <location>
        <begin position="357"/>
        <end position="375"/>
    </location>
</feature>
<evidence type="ECO:0000313" key="4">
    <source>
        <dbReference type="EMBL" id="OBZ86281.1"/>
    </source>
</evidence>
<dbReference type="OrthoDB" id="9974421at2759"/>
<dbReference type="STRING" id="101091.A0A1C7NB67"/>
<dbReference type="InterPro" id="IPR029058">
    <property type="entry name" value="AB_hydrolase_fold"/>
</dbReference>
<feature type="compositionally biased region" description="Low complexity" evidence="1">
    <location>
        <begin position="42"/>
        <end position="59"/>
    </location>
</feature>
<feature type="transmembrane region" description="Helical" evidence="2">
    <location>
        <begin position="90"/>
        <end position="116"/>
    </location>
</feature>
<sequence length="516" mass="59663">MRASSMSQESWHSQHDDYIESKEPVYVRYQEDTKDKPLEQQSLLSSNSSSSLSSDLSDSQTLEPPPKIPYRVPKEQRQIQRIKRNVVQRCLLNVQVILSTLLSIPFLIVLVILAVYQTTKSYLLDVLYYKTVRPQAEEDAILPDEVLTNDEAYYADRWGYENELHEVVTEDGHILKLYHLYKKGAPPQDKRPVLIGHGLFQCSGAFVLNEDKSLAFRLIEEGYDVWIGNNRSIGGLDHILLSYKDPEYWNWGLKELAVYDFKAMIDYVRSYSGFDRVGYIGHSQGNAQAFIALSLCPDMSDKLSCFVALAPAVFAGNLVETRPLRLLIRLNDWLYSLLFGSKAFLPIMSVAQTLIEPTLFCFLAYSVFCYLFTWWDSHWLRRRKAKYFQFTPRPVSAKLIADWIAGWGRRGICLYIQRNNPIKVQRKVPLIVFYGTADYLVDGEQFVRTFEGHETHGLPPSHQKPLVAQQSYFPMLDLVHAERIDGYEHMDTIWGYDNHITTYPILLENLDKALWK</sequence>
<dbReference type="SUPFAM" id="SSF53474">
    <property type="entry name" value="alpha/beta-Hydrolases"/>
    <property type="match status" value="1"/>
</dbReference>
<reference evidence="4 5" key="1">
    <citation type="submission" date="2016-03" db="EMBL/GenBank/DDBJ databases">
        <title>Choanephora cucurbitarum.</title>
        <authorList>
            <person name="Min B."/>
            <person name="Park H."/>
            <person name="Park J.-H."/>
            <person name="Shin H.-D."/>
            <person name="Choi I.-G."/>
        </authorList>
    </citation>
    <scope>NUCLEOTIDE SEQUENCE [LARGE SCALE GENOMIC DNA]</scope>
    <source>
        <strain evidence="4 5">KUS-F28377</strain>
    </source>
</reference>
<protein>
    <submittedName>
        <fullName evidence="4">Sterol esterase 2</fullName>
    </submittedName>
</protein>
<dbReference type="InParanoid" id="A0A1C7NB67"/>
<dbReference type="GO" id="GO:0006629">
    <property type="term" value="P:lipid metabolic process"/>
    <property type="evidence" value="ECO:0007669"/>
    <property type="project" value="InterPro"/>
</dbReference>